<proteinExistence type="predicted"/>
<accession>A0A6N6MBR7</accession>
<evidence type="ECO:0000313" key="2">
    <source>
        <dbReference type="Proteomes" id="UP000435357"/>
    </source>
</evidence>
<protein>
    <submittedName>
        <fullName evidence="1">Uncharacterized protein</fullName>
    </submittedName>
</protein>
<reference evidence="1 2" key="1">
    <citation type="submission" date="2019-09" db="EMBL/GenBank/DDBJ databases">
        <title>Genomes of Cryomorphaceae.</title>
        <authorList>
            <person name="Bowman J.P."/>
        </authorList>
    </citation>
    <scope>NUCLEOTIDE SEQUENCE [LARGE SCALE GENOMIC DNA]</scope>
    <source>
        <strain evidence="1 2">KCTC 52047</strain>
    </source>
</reference>
<keyword evidence="2" id="KW-1185">Reference proteome</keyword>
<dbReference type="OrthoDB" id="1467707at2"/>
<sequence>MRLFVTFKQQNPDFNKEYADEYHFGKGSDGNWKDNWSEGLKCPKEVEKISINQKGTIKLIAKSREGSSKSFTVDNMIILEGIVGSKIIYQFAVSKDLVKKTHKAYNGKYDTTRFYFYFKSRNDYVKIEDSIYVLEEDLPK</sequence>
<dbReference type="EMBL" id="WACR01000001">
    <property type="protein sequence ID" value="KAB1065973.1"/>
    <property type="molecule type" value="Genomic_DNA"/>
</dbReference>
<evidence type="ECO:0000313" key="1">
    <source>
        <dbReference type="EMBL" id="KAB1065973.1"/>
    </source>
</evidence>
<dbReference type="Proteomes" id="UP000435357">
    <property type="component" value="Unassembled WGS sequence"/>
</dbReference>
<dbReference type="AlphaFoldDB" id="A0A6N6MBR7"/>
<dbReference type="RefSeq" id="WP_151165961.1">
    <property type="nucleotide sequence ID" value="NZ_WACR01000001.1"/>
</dbReference>
<gene>
    <name evidence="1" type="ORF">F3059_00435</name>
</gene>
<name>A0A6N6MBR7_9FLAO</name>
<comment type="caution">
    <text evidence="1">The sequence shown here is derived from an EMBL/GenBank/DDBJ whole genome shotgun (WGS) entry which is preliminary data.</text>
</comment>
<organism evidence="1 2">
    <name type="scientific">Salibacter halophilus</name>
    <dbReference type="NCBI Taxonomy" id="1803916"/>
    <lineage>
        <taxon>Bacteria</taxon>
        <taxon>Pseudomonadati</taxon>
        <taxon>Bacteroidota</taxon>
        <taxon>Flavobacteriia</taxon>
        <taxon>Flavobacteriales</taxon>
        <taxon>Salibacteraceae</taxon>
        <taxon>Salibacter</taxon>
    </lineage>
</organism>